<accession>A0ABW5K108</accession>
<sequence length="266" mass="31272">MDKASVKELLRNLGIIKIVDNLRYLIVKFKNKTKNSKFIKENPTVKLPPDYLLYESHLLNYQEYIKNGIIDAKNLKQLLEKHINLNNKKVLDWGCGPARVIRHFPDLLPNTQFFGTDYNKKSISWNKENIQNVQFHNNAINPPTDFKENTFDAIYGLSIFTHLSEENHNNWVNELYRIANKNAILIITTHGEAFKERLVKKDQLKFEANQLVVEANTLEGHRTYAAYHPPKWMKKQFQEKFEIVEHIKGNKENWGIAQDTWVIKKV</sequence>
<comment type="caution">
    <text evidence="2">The sequence shown here is derived from an EMBL/GenBank/DDBJ whole genome shotgun (WGS) entry which is preliminary data.</text>
</comment>
<dbReference type="InterPro" id="IPR041698">
    <property type="entry name" value="Methyltransf_25"/>
</dbReference>
<keyword evidence="3" id="KW-1185">Reference proteome</keyword>
<proteinExistence type="predicted"/>
<dbReference type="Gene3D" id="3.40.50.150">
    <property type="entry name" value="Vaccinia Virus protein VP39"/>
    <property type="match status" value="1"/>
</dbReference>
<dbReference type="InterPro" id="IPR029063">
    <property type="entry name" value="SAM-dependent_MTases_sf"/>
</dbReference>
<feature type="domain" description="Methyltransferase" evidence="1">
    <location>
        <begin position="90"/>
        <end position="180"/>
    </location>
</feature>
<dbReference type="EMBL" id="JBHULM010000009">
    <property type="protein sequence ID" value="MFD2541935.1"/>
    <property type="molecule type" value="Genomic_DNA"/>
</dbReference>
<dbReference type="CDD" id="cd02440">
    <property type="entry name" value="AdoMet_MTases"/>
    <property type="match status" value="1"/>
</dbReference>
<dbReference type="SUPFAM" id="SSF53335">
    <property type="entry name" value="S-adenosyl-L-methionine-dependent methyltransferases"/>
    <property type="match status" value="1"/>
</dbReference>
<protein>
    <submittedName>
        <fullName evidence="2">Class I SAM-dependent methyltransferase</fullName>
    </submittedName>
</protein>
<evidence type="ECO:0000259" key="1">
    <source>
        <dbReference type="Pfam" id="PF13649"/>
    </source>
</evidence>
<gene>
    <name evidence="2" type="ORF">ACFSSB_06340</name>
</gene>
<reference evidence="3" key="1">
    <citation type="journal article" date="2019" name="Int. J. Syst. Evol. Microbiol.">
        <title>The Global Catalogue of Microorganisms (GCM) 10K type strain sequencing project: providing services to taxonomists for standard genome sequencing and annotation.</title>
        <authorList>
            <consortium name="The Broad Institute Genomics Platform"/>
            <consortium name="The Broad Institute Genome Sequencing Center for Infectious Disease"/>
            <person name="Wu L."/>
            <person name="Ma J."/>
        </authorList>
    </citation>
    <scope>NUCLEOTIDE SEQUENCE [LARGE SCALE GENOMIC DNA]</scope>
    <source>
        <strain evidence="3">KCTC 42808</strain>
    </source>
</reference>
<name>A0ABW5K108_9FLAO</name>
<dbReference type="GO" id="GO:0008168">
    <property type="term" value="F:methyltransferase activity"/>
    <property type="evidence" value="ECO:0007669"/>
    <property type="project" value="UniProtKB-KW"/>
</dbReference>
<dbReference type="Pfam" id="PF13649">
    <property type="entry name" value="Methyltransf_25"/>
    <property type="match status" value="1"/>
</dbReference>
<evidence type="ECO:0000313" key="3">
    <source>
        <dbReference type="Proteomes" id="UP001597467"/>
    </source>
</evidence>
<dbReference type="GO" id="GO:0032259">
    <property type="term" value="P:methylation"/>
    <property type="evidence" value="ECO:0007669"/>
    <property type="project" value="UniProtKB-KW"/>
</dbReference>
<keyword evidence="2" id="KW-0489">Methyltransferase</keyword>
<evidence type="ECO:0000313" key="2">
    <source>
        <dbReference type="EMBL" id="MFD2541935.1"/>
    </source>
</evidence>
<dbReference type="RefSeq" id="WP_379902194.1">
    <property type="nucleotide sequence ID" value="NZ_JBHULM010000009.1"/>
</dbReference>
<organism evidence="2 3">
    <name type="scientific">Lacinutrix gracilariae</name>
    <dbReference type="NCBI Taxonomy" id="1747198"/>
    <lineage>
        <taxon>Bacteria</taxon>
        <taxon>Pseudomonadati</taxon>
        <taxon>Bacteroidota</taxon>
        <taxon>Flavobacteriia</taxon>
        <taxon>Flavobacteriales</taxon>
        <taxon>Flavobacteriaceae</taxon>
        <taxon>Lacinutrix</taxon>
    </lineage>
</organism>
<dbReference type="Proteomes" id="UP001597467">
    <property type="component" value="Unassembled WGS sequence"/>
</dbReference>
<keyword evidence="2" id="KW-0808">Transferase</keyword>